<evidence type="ECO:0000313" key="2">
    <source>
        <dbReference type="Proteomes" id="UP000001592"/>
    </source>
</evidence>
<gene>
    <name evidence="1" type="ordered locus">BT_2687</name>
</gene>
<organism evidence="1 2">
    <name type="scientific">Bartonella tribocorum (strain DSM 28219 / CCUG 45778 / CIP 105476 / IBS 506)</name>
    <dbReference type="NCBI Taxonomy" id="382640"/>
    <lineage>
        <taxon>Bacteria</taxon>
        <taxon>Pseudomonadati</taxon>
        <taxon>Pseudomonadota</taxon>
        <taxon>Alphaproteobacteria</taxon>
        <taxon>Hyphomicrobiales</taxon>
        <taxon>Bartonellaceae</taxon>
        <taxon>Bartonella</taxon>
    </lineage>
</organism>
<dbReference type="EMBL" id="AM260525">
    <property type="protein sequence ID" value="CAK02634.1"/>
    <property type="molecule type" value="Genomic_DNA"/>
</dbReference>
<accession>A9IZX0</accession>
<reference evidence="1 2" key="1">
    <citation type="journal article" date="2007" name="Nat. Genet.">
        <title>Genomic analysis of Bartonella identifies type IV secretion systems as host adaptability factors.</title>
        <authorList>
            <person name="Saenz H.L."/>
            <person name="Engel P."/>
            <person name="Stoeckli M.C."/>
            <person name="Lanz C."/>
            <person name="Raddatz G."/>
            <person name="Vayssier-Taussat M."/>
            <person name="Birtles R."/>
            <person name="Schuster S.C."/>
            <person name="Dehio C."/>
        </authorList>
    </citation>
    <scope>NUCLEOTIDE SEQUENCE [LARGE SCALE GENOMIC DNA]</scope>
    <source>
        <strain evidence="2">DSM 28219 / CCUG 45778 / CIP 105476 / IBS 506</strain>
    </source>
</reference>
<dbReference type="eggNOG" id="ENOG5032B25">
    <property type="taxonomic scope" value="Bacteria"/>
</dbReference>
<dbReference type="HOGENOM" id="CLU_2231257_0_0_5"/>
<name>A9IZX0_BART1</name>
<dbReference type="KEGG" id="btr:BT_2687"/>
<protein>
    <submittedName>
        <fullName evidence="1">Uncharacterized protein</fullName>
    </submittedName>
</protein>
<dbReference type="Proteomes" id="UP000001592">
    <property type="component" value="Chromosome"/>
</dbReference>
<proteinExistence type="predicted"/>
<evidence type="ECO:0000313" key="1">
    <source>
        <dbReference type="EMBL" id="CAK02634.1"/>
    </source>
</evidence>
<sequence>MLPKTENDSFTYDSNVFSNIENYTAYISSKPKFVNILRENNITLKDFAAGTLTLEGILMLITFASEKEYSSEKNIVFLKNLEFVKKHFYKITTLLGNCQKLILSN</sequence>
<keyword evidence="2" id="KW-1185">Reference proteome</keyword>
<dbReference type="RefSeq" id="WP_012232627.1">
    <property type="nucleotide sequence ID" value="NC_010161.1"/>
</dbReference>
<dbReference type="AlphaFoldDB" id="A9IZX0"/>